<reference evidence="1 2" key="1">
    <citation type="submission" date="2018-03" db="EMBL/GenBank/DDBJ databases">
        <title>Genomic Encyclopedia of Type Strains, Phase III (KMG-III): the genomes of soil and plant-associated and newly described type strains.</title>
        <authorList>
            <person name="Whitman W."/>
        </authorList>
    </citation>
    <scope>NUCLEOTIDE SEQUENCE [LARGE SCALE GENOMIC DNA]</scope>
    <source>
        <strain evidence="1 2">CGMCC 4.7104</strain>
    </source>
</reference>
<organism evidence="1 2">
    <name type="scientific">Nonomuraea fuscirosea</name>
    <dbReference type="NCBI Taxonomy" id="1291556"/>
    <lineage>
        <taxon>Bacteria</taxon>
        <taxon>Bacillati</taxon>
        <taxon>Actinomycetota</taxon>
        <taxon>Actinomycetes</taxon>
        <taxon>Streptosporangiales</taxon>
        <taxon>Streptosporangiaceae</taxon>
        <taxon>Nonomuraea</taxon>
    </lineage>
</organism>
<dbReference type="EMBL" id="PVNG01000009">
    <property type="protein sequence ID" value="PRX64248.1"/>
    <property type="molecule type" value="Genomic_DNA"/>
</dbReference>
<gene>
    <name evidence="1" type="ORF">B0I32_109176</name>
</gene>
<sequence length="32" mass="3610">MSLRRRWFGTVVGMVLDHGDTDHLTVVIGPDE</sequence>
<name>A0A2T0MYC6_9ACTN</name>
<comment type="caution">
    <text evidence="1">The sequence shown here is derived from an EMBL/GenBank/DDBJ whole genome shotgun (WGS) entry which is preliminary data.</text>
</comment>
<proteinExistence type="predicted"/>
<dbReference type="Proteomes" id="UP000238312">
    <property type="component" value="Unassembled WGS sequence"/>
</dbReference>
<evidence type="ECO:0000313" key="2">
    <source>
        <dbReference type="Proteomes" id="UP000238312"/>
    </source>
</evidence>
<protein>
    <submittedName>
        <fullName evidence="1">Uncharacterized protein</fullName>
    </submittedName>
</protein>
<evidence type="ECO:0000313" key="1">
    <source>
        <dbReference type="EMBL" id="PRX64248.1"/>
    </source>
</evidence>
<keyword evidence="2" id="KW-1185">Reference proteome</keyword>
<dbReference type="AlphaFoldDB" id="A0A2T0MYC6"/>
<accession>A0A2T0MYC6</accession>